<feature type="domain" description="PDZ" evidence="3">
    <location>
        <begin position="325"/>
        <end position="390"/>
    </location>
</feature>
<evidence type="ECO:0000256" key="2">
    <source>
        <dbReference type="ARBA" id="ARBA00022801"/>
    </source>
</evidence>
<evidence type="ECO:0000259" key="3">
    <source>
        <dbReference type="PROSITE" id="PS50106"/>
    </source>
</evidence>
<dbReference type="InterPro" id="IPR051201">
    <property type="entry name" value="Chloro_Bact_Ser_Proteases"/>
</dbReference>
<organism evidence="4 5">
    <name type="scientific">Mycobacterium parmense</name>
    <dbReference type="NCBI Taxonomy" id="185642"/>
    <lineage>
        <taxon>Bacteria</taxon>
        <taxon>Bacillati</taxon>
        <taxon>Actinomycetota</taxon>
        <taxon>Actinomycetes</taxon>
        <taxon>Mycobacteriales</taxon>
        <taxon>Mycobacteriaceae</taxon>
        <taxon>Mycobacterium</taxon>
        <taxon>Mycobacterium simiae complex</taxon>
    </lineage>
</organism>
<dbReference type="EMBL" id="AP022614">
    <property type="protein sequence ID" value="BBZ47225.1"/>
    <property type="molecule type" value="Genomic_DNA"/>
</dbReference>
<dbReference type="PRINTS" id="PR00834">
    <property type="entry name" value="PROTEASES2C"/>
</dbReference>
<evidence type="ECO:0000313" key="4">
    <source>
        <dbReference type="EMBL" id="BBZ47225.1"/>
    </source>
</evidence>
<dbReference type="InterPro" id="IPR036034">
    <property type="entry name" value="PDZ_sf"/>
</dbReference>
<dbReference type="GO" id="GO:0004252">
    <property type="term" value="F:serine-type endopeptidase activity"/>
    <property type="evidence" value="ECO:0007669"/>
    <property type="project" value="InterPro"/>
</dbReference>
<dbReference type="AlphaFoldDB" id="A0A7I7YZ93"/>
<dbReference type="GO" id="GO:0006508">
    <property type="term" value="P:proteolysis"/>
    <property type="evidence" value="ECO:0007669"/>
    <property type="project" value="UniProtKB-KW"/>
</dbReference>
<accession>A0A7I7YZ93</accession>
<dbReference type="PROSITE" id="PS50106">
    <property type="entry name" value="PDZ"/>
    <property type="match status" value="1"/>
</dbReference>
<keyword evidence="5" id="KW-1185">Reference proteome</keyword>
<name>A0A7I7YZ93_9MYCO</name>
<dbReference type="SUPFAM" id="SSF50494">
    <property type="entry name" value="Trypsin-like serine proteases"/>
    <property type="match status" value="1"/>
</dbReference>
<keyword evidence="1" id="KW-0645">Protease</keyword>
<dbReference type="InterPro" id="IPR009003">
    <property type="entry name" value="Peptidase_S1_PA"/>
</dbReference>
<keyword evidence="2" id="KW-0378">Hydrolase</keyword>
<reference evidence="4 5" key="1">
    <citation type="journal article" date="2019" name="Emerg. Microbes Infect.">
        <title>Comprehensive subspecies identification of 175 nontuberculous mycobacteria species based on 7547 genomic profiles.</title>
        <authorList>
            <person name="Matsumoto Y."/>
            <person name="Kinjo T."/>
            <person name="Motooka D."/>
            <person name="Nabeya D."/>
            <person name="Jung N."/>
            <person name="Uechi K."/>
            <person name="Horii T."/>
            <person name="Iida T."/>
            <person name="Fujita J."/>
            <person name="Nakamura S."/>
        </authorList>
    </citation>
    <scope>NUCLEOTIDE SEQUENCE [LARGE SCALE GENOMIC DNA]</scope>
    <source>
        <strain evidence="4 5">JCM 14742</strain>
    </source>
</reference>
<dbReference type="PANTHER" id="PTHR43343:SF3">
    <property type="entry name" value="PROTEASE DO-LIKE 8, CHLOROPLASTIC"/>
    <property type="match status" value="1"/>
</dbReference>
<dbReference type="Pfam" id="PF13180">
    <property type="entry name" value="PDZ_2"/>
    <property type="match status" value="1"/>
</dbReference>
<dbReference type="InterPro" id="IPR001478">
    <property type="entry name" value="PDZ"/>
</dbReference>
<dbReference type="Proteomes" id="UP000467105">
    <property type="component" value="Chromosome"/>
</dbReference>
<protein>
    <recommendedName>
        <fullName evidence="3">PDZ domain-containing protein</fullName>
    </recommendedName>
</protein>
<dbReference type="InterPro" id="IPR001940">
    <property type="entry name" value="Peptidase_S1C"/>
</dbReference>
<dbReference type="Pfam" id="PF13365">
    <property type="entry name" value="Trypsin_2"/>
    <property type="match status" value="1"/>
</dbReference>
<evidence type="ECO:0000256" key="1">
    <source>
        <dbReference type="ARBA" id="ARBA00022670"/>
    </source>
</evidence>
<dbReference type="SUPFAM" id="SSF50156">
    <property type="entry name" value="PDZ domain-like"/>
    <property type="match status" value="1"/>
</dbReference>
<dbReference type="Gene3D" id="2.40.10.120">
    <property type="match status" value="1"/>
</dbReference>
<gene>
    <name evidence="4" type="ORF">MPRM_45060</name>
</gene>
<dbReference type="PANTHER" id="PTHR43343">
    <property type="entry name" value="PEPTIDASE S12"/>
    <property type="match status" value="1"/>
</dbReference>
<dbReference type="Gene3D" id="2.30.42.10">
    <property type="match status" value="1"/>
</dbReference>
<dbReference type="SMART" id="SM00228">
    <property type="entry name" value="PDZ"/>
    <property type="match status" value="1"/>
</dbReference>
<proteinExistence type="predicted"/>
<sequence length="405" mass="40854">MLRISRPVRSAERTWFEGGGTRPIATWAGTVWQEGAARDASSHVVDGFPTEAGSLMHAPSIARKNAWTRLAIAVGVAFCAGCGPDRNASPPTTPTSPTGQSATVPAAAMDIPTLVRQTEPSVVTVLTDNGLGSGIVYKADGTIITDAHVVAGAHQITVAFADGQQVTAKVRAADNVSDVAVLQADRGGLTPATFEKSLPQVGALAVVIGSPLGFEASVTSGIISGLHRQIPGSASAIAPMVDLVQTDAPISPGNSGGALIDGRGHVVGVCEAYIPPTAGAVALGFATAAATVVDVADQLLATGTAHHAYVGILPRTLTPQIAQQLGVNRPDGVVVLAVGTPGPAADAGIKPGDIITAVNGRDTPTAESFISALLVSKPGDKIQLTVQRGGATQQISVTVADRPST</sequence>
<evidence type="ECO:0000313" key="5">
    <source>
        <dbReference type="Proteomes" id="UP000467105"/>
    </source>
</evidence>